<evidence type="ECO:0000313" key="2">
    <source>
        <dbReference type="Proteomes" id="UP000533306"/>
    </source>
</evidence>
<evidence type="ECO:0000313" key="1">
    <source>
        <dbReference type="EMBL" id="MBB6013503.1"/>
    </source>
</evidence>
<comment type="caution">
    <text evidence="1">The sequence shown here is derived from an EMBL/GenBank/DDBJ whole genome shotgun (WGS) entry which is preliminary data.</text>
</comment>
<name>A0A7W9VVX8_9HYPH</name>
<reference evidence="1 2" key="1">
    <citation type="submission" date="2020-08" db="EMBL/GenBank/DDBJ databases">
        <title>Genomic Encyclopedia of Type Strains, Phase IV (KMG-IV): sequencing the most valuable type-strain genomes for metagenomic binning, comparative biology and taxonomic classification.</title>
        <authorList>
            <person name="Goeker M."/>
        </authorList>
    </citation>
    <scope>NUCLEOTIDE SEQUENCE [LARGE SCALE GENOMIC DNA]</scope>
    <source>
        <strain evidence="1 2">DSM 11099</strain>
    </source>
</reference>
<keyword evidence="2" id="KW-1185">Reference proteome</keyword>
<dbReference type="RefSeq" id="WP_183831708.1">
    <property type="nucleotide sequence ID" value="NZ_JACHEU010000002.1"/>
</dbReference>
<gene>
    <name evidence="1" type="ORF">HNR59_002892</name>
</gene>
<protein>
    <submittedName>
        <fullName evidence="1">Uncharacterized protein</fullName>
    </submittedName>
</protein>
<accession>A0A7W9VVX8</accession>
<dbReference type="EMBL" id="JACHEU010000002">
    <property type="protein sequence ID" value="MBB6013503.1"/>
    <property type="molecule type" value="Genomic_DNA"/>
</dbReference>
<dbReference type="Proteomes" id="UP000533306">
    <property type="component" value="Unassembled WGS sequence"/>
</dbReference>
<proteinExistence type="predicted"/>
<sequence length="118" mass="12646">MISIDGKNVIINSTVLLNADERSVEFKAGDGLVVRVLFRKNATEKASISPSFSDGAFILPLTNFGNPLGMAVSGKMTASTASGHRRPGTWYLTYAVSVQDIGESFKSLHLTVAEERVA</sequence>
<dbReference type="AlphaFoldDB" id="A0A7W9VVX8"/>
<organism evidence="1 2">
    <name type="scientific">Aquamicrobium lusatiense</name>
    <dbReference type="NCBI Taxonomy" id="89772"/>
    <lineage>
        <taxon>Bacteria</taxon>
        <taxon>Pseudomonadati</taxon>
        <taxon>Pseudomonadota</taxon>
        <taxon>Alphaproteobacteria</taxon>
        <taxon>Hyphomicrobiales</taxon>
        <taxon>Phyllobacteriaceae</taxon>
        <taxon>Aquamicrobium</taxon>
    </lineage>
</organism>